<dbReference type="PANTHER" id="PTHR35813:SF1">
    <property type="entry name" value="INNER MEMBRANE PROTEIN YBAN"/>
    <property type="match status" value="1"/>
</dbReference>
<keyword evidence="2" id="KW-1133">Transmembrane helix</keyword>
<evidence type="ECO:0000256" key="1">
    <source>
        <dbReference type="PIRNR" id="PIRNR016789"/>
    </source>
</evidence>
<dbReference type="InterPro" id="IPR007401">
    <property type="entry name" value="DUF454"/>
</dbReference>
<dbReference type="GO" id="GO:0005886">
    <property type="term" value="C:plasma membrane"/>
    <property type="evidence" value="ECO:0007669"/>
    <property type="project" value="UniProtKB-SubCell"/>
</dbReference>
<keyword evidence="4" id="KW-1185">Reference proteome</keyword>
<proteinExistence type="predicted"/>
<sequence>MGKPFFAVLGALFTLLGVIGAFLPVMPTTVFLIGALYCFTRSSLKLERWLLQHPRFGETLRAWRDNGAISKRTKCVACCSMLLSFIIFCIFANAPLYAYAGVAVFMSAGAYFVISRPECVDA</sequence>
<keyword evidence="1" id="KW-0997">Cell inner membrane</keyword>
<evidence type="ECO:0000313" key="4">
    <source>
        <dbReference type="Proteomes" id="UP000471381"/>
    </source>
</evidence>
<keyword evidence="1 2" id="KW-0472">Membrane</keyword>
<dbReference type="PANTHER" id="PTHR35813">
    <property type="entry name" value="INNER MEMBRANE PROTEIN YBAN"/>
    <property type="match status" value="1"/>
</dbReference>
<keyword evidence="1" id="KW-1003">Cell membrane</keyword>
<evidence type="ECO:0000256" key="2">
    <source>
        <dbReference type="SAM" id="Phobius"/>
    </source>
</evidence>
<dbReference type="Proteomes" id="UP000471381">
    <property type="component" value="Unassembled WGS sequence"/>
</dbReference>
<evidence type="ECO:0000313" key="3">
    <source>
        <dbReference type="EMBL" id="NDW16855.1"/>
    </source>
</evidence>
<organism evidence="3 4">
    <name type="scientific">Alteromonas genovensis</name>
    <dbReference type="NCBI Taxonomy" id="471225"/>
    <lineage>
        <taxon>Bacteria</taxon>
        <taxon>Pseudomonadati</taxon>
        <taxon>Pseudomonadota</taxon>
        <taxon>Gammaproteobacteria</taxon>
        <taxon>Alteromonadales</taxon>
        <taxon>Alteromonadaceae</taxon>
        <taxon>Alteromonas/Salinimonas group</taxon>
        <taxon>Alteromonas</taxon>
    </lineage>
</organism>
<dbReference type="Pfam" id="PF04304">
    <property type="entry name" value="DUF454"/>
    <property type="match status" value="1"/>
</dbReference>
<dbReference type="EMBL" id="JAAAWO010000013">
    <property type="protein sequence ID" value="NDW16855.1"/>
    <property type="molecule type" value="Genomic_DNA"/>
</dbReference>
<comment type="caution">
    <text evidence="3">The sequence shown here is derived from an EMBL/GenBank/DDBJ whole genome shotgun (WGS) entry which is preliminary data.</text>
</comment>
<dbReference type="PIRSF" id="PIRSF016789">
    <property type="entry name" value="DUF454"/>
    <property type="match status" value="1"/>
</dbReference>
<name>A0A6N9TL52_9ALTE</name>
<feature type="transmembrane region" description="Helical" evidence="2">
    <location>
        <begin position="6"/>
        <end position="39"/>
    </location>
</feature>
<protein>
    <recommendedName>
        <fullName evidence="1">Inner membrane protein</fullName>
    </recommendedName>
</protein>
<gene>
    <name evidence="3" type="ORF">GTQ48_15180</name>
</gene>
<accession>A0A6N9TL52</accession>
<comment type="subcellular location">
    <subcellularLocation>
        <location evidence="1">Cell inner membrane</location>
        <topology evidence="1">Multi-pass membrane protein</topology>
    </subcellularLocation>
</comment>
<reference evidence="3 4" key="1">
    <citation type="submission" date="2020-01" db="EMBL/GenBank/DDBJ databases">
        <title>Genomes of bacteria type strains.</title>
        <authorList>
            <person name="Chen J."/>
            <person name="Zhu S."/>
            <person name="Yang J."/>
        </authorList>
    </citation>
    <scope>NUCLEOTIDE SEQUENCE [LARGE SCALE GENOMIC DNA]</scope>
    <source>
        <strain evidence="3 4">LMG 24078</strain>
    </source>
</reference>
<keyword evidence="2" id="KW-0812">Transmembrane</keyword>
<dbReference type="AlphaFoldDB" id="A0A6N9TL52"/>